<dbReference type="AlphaFoldDB" id="A0A094YL67"/>
<reference evidence="1 2" key="1">
    <citation type="submission" date="2014-06" db="EMBL/GenBank/DDBJ databases">
        <title>Functional and comparative genomic analyses of the Drosophila gut microbiota identify candidate symbiosis factors.</title>
        <authorList>
            <person name="Newell P.D."/>
            <person name="Chaston J.M."/>
            <person name="Douglas A.E."/>
        </authorList>
    </citation>
    <scope>NUCLEOTIDE SEQUENCE [LARGE SCALE GENOMIC DNA]</scope>
    <source>
        <strain evidence="1 2">DmCS_006</strain>
    </source>
</reference>
<proteinExistence type="predicted"/>
<keyword evidence="2" id="KW-1185">Reference proteome</keyword>
<protein>
    <submittedName>
        <fullName evidence="1">Uncharacterized protein</fullName>
    </submittedName>
</protein>
<dbReference type="PATRIC" id="fig|104102.7.peg.1957"/>
<name>A0A094YL67_9PROT</name>
<accession>A0A094YL67</accession>
<dbReference type="GeneID" id="89477332"/>
<comment type="caution">
    <text evidence="1">The sequence shown here is derived from an EMBL/GenBank/DDBJ whole genome shotgun (WGS) entry which is preliminary data.</text>
</comment>
<dbReference type="Proteomes" id="UP000029448">
    <property type="component" value="Unassembled WGS sequence"/>
</dbReference>
<gene>
    <name evidence="1" type="ORF">AtDm6_1980</name>
</gene>
<dbReference type="EMBL" id="JOKM01000072">
    <property type="protein sequence ID" value="KGB22745.1"/>
    <property type="molecule type" value="Genomic_DNA"/>
</dbReference>
<dbReference type="STRING" id="104102.AtDm6_1980"/>
<evidence type="ECO:0000313" key="1">
    <source>
        <dbReference type="EMBL" id="KGB22745.1"/>
    </source>
</evidence>
<evidence type="ECO:0000313" key="2">
    <source>
        <dbReference type="Proteomes" id="UP000029448"/>
    </source>
</evidence>
<dbReference type="RefSeq" id="WP_035380359.1">
    <property type="nucleotide sequence ID" value="NZ_JACAOJ010000009.1"/>
</dbReference>
<organism evidence="1 2">
    <name type="scientific">Acetobacter tropicalis</name>
    <dbReference type="NCBI Taxonomy" id="104102"/>
    <lineage>
        <taxon>Bacteria</taxon>
        <taxon>Pseudomonadati</taxon>
        <taxon>Pseudomonadota</taxon>
        <taxon>Alphaproteobacteria</taxon>
        <taxon>Acetobacterales</taxon>
        <taxon>Acetobacteraceae</taxon>
        <taxon>Acetobacter</taxon>
    </lineage>
</organism>
<sequence>MPHDKAPHETSSLYHLAERTLAQPKLATKAEVLELATFVLKGGEHASEVEREIAKKAQHNPEGVTAAELQGLATKVLAGRK</sequence>